<dbReference type="PANTHER" id="PTHR33231:SF1">
    <property type="entry name" value="30S RIBOSOMAL PROTEIN"/>
    <property type="match status" value="1"/>
</dbReference>
<protein>
    <submittedName>
        <fullName evidence="1">Uncharacterized protein</fullName>
    </submittedName>
</protein>
<dbReference type="InterPro" id="IPR050574">
    <property type="entry name" value="HPF/YfiA_ribosome-assoc"/>
</dbReference>
<dbReference type="EMBL" id="MASW01000016">
    <property type="protein sequence ID" value="PXY17029.1"/>
    <property type="molecule type" value="Genomic_DNA"/>
</dbReference>
<dbReference type="Pfam" id="PF16321">
    <property type="entry name" value="Ribosom_S30AE_C"/>
    <property type="match status" value="2"/>
</dbReference>
<dbReference type="GO" id="GO:0043024">
    <property type="term" value="F:ribosomal small subunit binding"/>
    <property type="evidence" value="ECO:0007669"/>
    <property type="project" value="TreeGrafter"/>
</dbReference>
<evidence type="ECO:0000313" key="1">
    <source>
        <dbReference type="EMBL" id="PXY17029.1"/>
    </source>
</evidence>
<organism evidence="1 2">
    <name type="scientific">Prauserella muralis</name>
    <dbReference type="NCBI Taxonomy" id="588067"/>
    <lineage>
        <taxon>Bacteria</taxon>
        <taxon>Bacillati</taxon>
        <taxon>Actinomycetota</taxon>
        <taxon>Actinomycetes</taxon>
        <taxon>Pseudonocardiales</taxon>
        <taxon>Pseudonocardiaceae</taxon>
        <taxon>Prauserella</taxon>
    </lineage>
</organism>
<keyword evidence="2" id="KW-1185">Reference proteome</keyword>
<proteinExistence type="predicted"/>
<dbReference type="InterPro" id="IPR032528">
    <property type="entry name" value="Ribosom_S30AE_C"/>
</dbReference>
<evidence type="ECO:0000313" key="2">
    <source>
        <dbReference type="Proteomes" id="UP000249915"/>
    </source>
</evidence>
<dbReference type="InterPro" id="IPR038416">
    <property type="entry name" value="Ribosom_S30AE_C_sf"/>
</dbReference>
<dbReference type="GO" id="GO:0045900">
    <property type="term" value="P:negative regulation of translational elongation"/>
    <property type="evidence" value="ECO:0007669"/>
    <property type="project" value="TreeGrafter"/>
</dbReference>
<accession>A0A2V4AQC3</accession>
<gene>
    <name evidence="1" type="ORF">BAY60_34910</name>
</gene>
<dbReference type="PANTHER" id="PTHR33231">
    <property type="entry name" value="30S RIBOSOMAL PROTEIN"/>
    <property type="match status" value="1"/>
</dbReference>
<dbReference type="Gene3D" id="3.30.505.50">
    <property type="entry name" value="Sigma 54 modulation/S30EA ribosomal protein, C-terminal domain"/>
    <property type="match status" value="2"/>
</dbReference>
<name>A0A2V4AQC3_9PSEU</name>
<dbReference type="Proteomes" id="UP000249915">
    <property type="component" value="Unassembled WGS sequence"/>
</dbReference>
<dbReference type="GO" id="GO:0022627">
    <property type="term" value="C:cytosolic small ribosomal subunit"/>
    <property type="evidence" value="ECO:0007669"/>
    <property type="project" value="TreeGrafter"/>
</dbReference>
<sequence>MGQGIARDAIVVQTVGEVLDGAREYARRQIAAFARRLREPLTSARLKLTVLTRPSVPWPALVQANLVLDGQPIRAQVAARFVQEASRYVRARLGAQVARLASPNVPRAWPAEGGSRIVPVPRPVGQREIARCKCHPLEECTPDRAALVMDVMDYDFHLFVDAETGQDSVIYRVGPTGYRLARVSRVAPPSAPTSVPLTINVHPVPELTPEQAVQRLDATELPFRFFRDTATGRGAVLYRRYDGHYGLIAPERDGG</sequence>
<dbReference type="AlphaFoldDB" id="A0A2V4AQC3"/>
<reference evidence="1 2" key="1">
    <citation type="submission" date="2016-07" db="EMBL/GenBank/DDBJ databases">
        <title>Draft genome sequence of Prauserella muralis DSM 45305, isolated from a mould-covered wall in an indoor environment.</title>
        <authorList>
            <person name="Ruckert C."/>
            <person name="Albersmeier A."/>
            <person name="Jiang C.-L."/>
            <person name="Jiang Y."/>
            <person name="Kalinowski J."/>
            <person name="Schneider O."/>
            <person name="Winkler A."/>
            <person name="Zotchev S.B."/>
        </authorList>
    </citation>
    <scope>NUCLEOTIDE SEQUENCE [LARGE SCALE GENOMIC DNA]</scope>
    <source>
        <strain evidence="1 2">DSM 45305</strain>
    </source>
</reference>
<comment type="caution">
    <text evidence="1">The sequence shown here is derived from an EMBL/GenBank/DDBJ whole genome shotgun (WGS) entry which is preliminary data.</text>
</comment>